<proteinExistence type="predicted"/>
<dbReference type="EMBL" id="BGPR01058829">
    <property type="protein sequence ID" value="GBO34915.1"/>
    <property type="molecule type" value="Genomic_DNA"/>
</dbReference>
<sequence>MWCHRKIPKESHNFASNRDGEKILVSSKSYILSPATKFVAKFEGSMASISTGIPINLSKCLFPTIGLAWLGSKYTINGIAVPPRHTANLKTGRAINCSYKRTPKATKQLIVEGFLKVND</sequence>
<comment type="caution">
    <text evidence="1">The sequence shown here is derived from an EMBL/GenBank/DDBJ whole genome shotgun (WGS) entry which is preliminary data.</text>
</comment>
<evidence type="ECO:0000313" key="1">
    <source>
        <dbReference type="EMBL" id="GBO34871.1"/>
    </source>
</evidence>
<keyword evidence="3" id="KW-1185">Reference proteome</keyword>
<dbReference type="AlphaFoldDB" id="A0A4Y2WD35"/>
<evidence type="ECO:0000313" key="3">
    <source>
        <dbReference type="Proteomes" id="UP000499080"/>
    </source>
</evidence>
<protein>
    <submittedName>
        <fullName evidence="1">Uncharacterized protein</fullName>
    </submittedName>
</protein>
<name>A0A4Y2WD35_ARAVE</name>
<gene>
    <name evidence="1" type="ORF">AVEN_31588_1</name>
    <name evidence="2" type="ORF">AVEN_78835_1</name>
</gene>
<dbReference type="EMBL" id="BGPR01058767">
    <property type="protein sequence ID" value="GBO34871.1"/>
    <property type="molecule type" value="Genomic_DNA"/>
</dbReference>
<dbReference type="Proteomes" id="UP000499080">
    <property type="component" value="Unassembled WGS sequence"/>
</dbReference>
<organism evidence="1 3">
    <name type="scientific">Araneus ventricosus</name>
    <name type="common">Orbweaver spider</name>
    <name type="synonym">Epeira ventricosa</name>
    <dbReference type="NCBI Taxonomy" id="182803"/>
    <lineage>
        <taxon>Eukaryota</taxon>
        <taxon>Metazoa</taxon>
        <taxon>Ecdysozoa</taxon>
        <taxon>Arthropoda</taxon>
        <taxon>Chelicerata</taxon>
        <taxon>Arachnida</taxon>
        <taxon>Araneae</taxon>
        <taxon>Araneomorphae</taxon>
        <taxon>Entelegynae</taxon>
        <taxon>Araneoidea</taxon>
        <taxon>Araneidae</taxon>
        <taxon>Araneus</taxon>
    </lineage>
</organism>
<reference evidence="1 3" key="1">
    <citation type="journal article" date="2019" name="Sci. Rep.">
        <title>Orb-weaving spider Araneus ventricosus genome elucidates the spidroin gene catalogue.</title>
        <authorList>
            <person name="Kono N."/>
            <person name="Nakamura H."/>
            <person name="Ohtoshi R."/>
            <person name="Moran D.A.P."/>
            <person name="Shinohara A."/>
            <person name="Yoshida Y."/>
            <person name="Fujiwara M."/>
            <person name="Mori M."/>
            <person name="Tomita M."/>
            <person name="Arakawa K."/>
        </authorList>
    </citation>
    <scope>NUCLEOTIDE SEQUENCE [LARGE SCALE GENOMIC DNA]</scope>
</reference>
<accession>A0A4Y2WD35</accession>
<evidence type="ECO:0000313" key="2">
    <source>
        <dbReference type="EMBL" id="GBO34915.1"/>
    </source>
</evidence>